<gene>
    <name evidence="1" type="ORF">BBF96_15575</name>
</gene>
<dbReference type="Proteomes" id="UP000267250">
    <property type="component" value="Chromosome"/>
</dbReference>
<accession>A0A3Q9HT19</accession>
<evidence type="ECO:0000313" key="1">
    <source>
        <dbReference type="EMBL" id="AZR74667.1"/>
    </source>
</evidence>
<evidence type="ECO:0008006" key="3">
    <source>
        <dbReference type="Google" id="ProtNLM"/>
    </source>
</evidence>
<dbReference type="PROSITE" id="PS51257">
    <property type="entry name" value="PROKAR_LIPOPROTEIN"/>
    <property type="match status" value="1"/>
</dbReference>
<sequence>MKQLLKKVTTVLVLIVVILFLAACGERMNPEEIEKMKIEQTIGNYLDGYAKNNSTQIIETLYLEESKKEDLQIILDQFLQVFHRNPYTFKISYQIEDNLIEGDFAVIDLSAVLRIYDEEDIELFSVRLFKDKELILVKDSDGEWKIDVKQFIPEELLKLDFIF</sequence>
<dbReference type="EMBL" id="CP016379">
    <property type="protein sequence ID" value="AZR74667.1"/>
    <property type="molecule type" value="Genomic_DNA"/>
</dbReference>
<organism evidence="1 2">
    <name type="scientific">Anoxybacter fermentans</name>
    <dbReference type="NCBI Taxonomy" id="1323375"/>
    <lineage>
        <taxon>Bacteria</taxon>
        <taxon>Bacillati</taxon>
        <taxon>Bacillota</taxon>
        <taxon>Clostridia</taxon>
        <taxon>Halanaerobiales</taxon>
        <taxon>Anoxybacter</taxon>
    </lineage>
</organism>
<keyword evidence="2" id="KW-1185">Reference proteome</keyword>
<protein>
    <recommendedName>
        <fullName evidence="3">DUF4829 domain-containing protein</fullName>
    </recommendedName>
</protein>
<dbReference type="AlphaFoldDB" id="A0A3Q9HT19"/>
<dbReference type="KEGG" id="aft:BBF96_15575"/>
<evidence type="ECO:0000313" key="2">
    <source>
        <dbReference type="Proteomes" id="UP000267250"/>
    </source>
</evidence>
<proteinExistence type="predicted"/>
<reference evidence="1 2" key="1">
    <citation type="submission" date="2016-07" db="EMBL/GenBank/DDBJ databases">
        <title>Genome and transcriptome analysis of iron-reducing fermentative bacteria Anoxybacter fermentans.</title>
        <authorList>
            <person name="Zeng X."/>
            <person name="Shao Z."/>
        </authorList>
    </citation>
    <scope>NUCLEOTIDE SEQUENCE [LARGE SCALE GENOMIC DNA]</scope>
    <source>
        <strain evidence="1 2">DY22613</strain>
    </source>
</reference>
<name>A0A3Q9HT19_9FIRM</name>
<dbReference type="RefSeq" id="WP_127018034.1">
    <property type="nucleotide sequence ID" value="NZ_CP016379.1"/>
</dbReference>